<sequence length="186" mass="19349">MLYLELFLTFFKIGLFTIGGGYAMLPLIQADVQAKGWMTAEELVNFIAVSESTPGPFAVNVSTYVGAELAGLPGAFCATLGVVLPSFLIILLVARFYAAFRSSAIVSGAMGGLRPAVIGMIGAAVVSVGQTVFLPEGLAAVTAYPLVCSLAIFALMAVLTHKKLHPIVIILLSALLGIVTGYLQPA</sequence>
<keyword evidence="4 7" id="KW-0812">Transmembrane</keyword>
<keyword evidence="5 7" id="KW-1133">Transmembrane helix</keyword>
<dbReference type="GO" id="GO:0005886">
    <property type="term" value="C:plasma membrane"/>
    <property type="evidence" value="ECO:0007669"/>
    <property type="project" value="UniProtKB-SubCell"/>
</dbReference>
<evidence type="ECO:0000256" key="3">
    <source>
        <dbReference type="ARBA" id="ARBA00022475"/>
    </source>
</evidence>
<feature type="transmembrane region" description="Helical" evidence="7">
    <location>
        <begin position="7"/>
        <end position="28"/>
    </location>
</feature>
<evidence type="ECO:0000256" key="6">
    <source>
        <dbReference type="ARBA" id="ARBA00023136"/>
    </source>
</evidence>
<keyword evidence="9" id="KW-1185">Reference proteome</keyword>
<dbReference type="Proteomes" id="UP000298642">
    <property type="component" value="Chromosome"/>
</dbReference>
<protein>
    <submittedName>
        <fullName evidence="8">Chromate transporter</fullName>
    </submittedName>
</protein>
<comment type="similarity">
    <text evidence="2">Belongs to the chromate ion transporter (CHR) (TC 2.A.51) family.</text>
</comment>
<reference evidence="9" key="1">
    <citation type="submission" date="2018-12" db="EMBL/GenBank/DDBJ databases">
        <title>Dusodibacter welbiota gen. nov., sp. nov., isolated from human faeces and emended description of the Oscillibacter genus.</title>
        <authorList>
            <person name="Le Roy T."/>
            <person name="Van der Smissen P."/>
            <person name="Delzenne N."/>
            <person name="Muccioli G."/>
            <person name="Collet J.F."/>
            <person name="Cani P.D."/>
        </authorList>
    </citation>
    <scope>NUCLEOTIDE SEQUENCE [LARGE SCALE GENOMIC DNA]</scope>
    <source>
        <strain evidence="9">J115</strain>
    </source>
</reference>
<feature type="transmembrane region" description="Helical" evidence="7">
    <location>
        <begin position="115"/>
        <end position="133"/>
    </location>
</feature>
<feature type="transmembrane region" description="Helical" evidence="7">
    <location>
        <begin position="72"/>
        <end position="94"/>
    </location>
</feature>
<comment type="subcellular location">
    <subcellularLocation>
        <location evidence="1">Cell membrane</location>
        <topology evidence="1">Multi-pass membrane protein</topology>
    </subcellularLocation>
</comment>
<dbReference type="KEGG" id="obj:EIO64_03365"/>
<accession>A0A4D7AHW7</accession>
<dbReference type="InterPro" id="IPR003370">
    <property type="entry name" value="Chromate_transpt"/>
</dbReference>
<dbReference type="GO" id="GO:0015109">
    <property type="term" value="F:chromate transmembrane transporter activity"/>
    <property type="evidence" value="ECO:0007669"/>
    <property type="project" value="InterPro"/>
</dbReference>
<evidence type="ECO:0000256" key="5">
    <source>
        <dbReference type="ARBA" id="ARBA00022989"/>
    </source>
</evidence>
<dbReference type="InterPro" id="IPR052518">
    <property type="entry name" value="CHR_Transporter"/>
</dbReference>
<keyword evidence="6 7" id="KW-0472">Membrane</keyword>
<evidence type="ECO:0000256" key="1">
    <source>
        <dbReference type="ARBA" id="ARBA00004651"/>
    </source>
</evidence>
<feature type="transmembrane region" description="Helical" evidence="7">
    <location>
        <begin position="166"/>
        <end position="183"/>
    </location>
</feature>
<dbReference type="AlphaFoldDB" id="A0A4D7AHW7"/>
<feature type="transmembrane region" description="Helical" evidence="7">
    <location>
        <begin position="139"/>
        <end position="159"/>
    </location>
</feature>
<proteinExistence type="inferred from homology"/>
<name>A0A4D7AHW7_9FIRM</name>
<evidence type="ECO:0000256" key="7">
    <source>
        <dbReference type="SAM" id="Phobius"/>
    </source>
</evidence>
<gene>
    <name evidence="8" type="ORF">EIO64_03365</name>
</gene>
<evidence type="ECO:0000256" key="2">
    <source>
        <dbReference type="ARBA" id="ARBA00005262"/>
    </source>
</evidence>
<dbReference type="Pfam" id="PF02417">
    <property type="entry name" value="Chromate_transp"/>
    <property type="match status" value="1"/>
</dbReference>
<dbReference type="EMBL" id="CP034413">
    <property type="protein sequence ID" value="QCI58389.1"/>
    <property type="molecule type" value="Genomic_DNA"/>
</dbReference>
<dbReference type="PANTHER" id="PTHR43663:SF1">
    <property type="entry name" value="CHROMATE TRANSPORTER"/>
    <property type="match status" value="1"/>
</dbReference>
<dbReference type="GeneID" id="89523210"/>
<evidence type="ECO:0000313" key="9">
    <source>
        <dbReference type="Proteomes" id="UP000298642"/>
    </source>
</evidence>
<dbReference type="RefSeq" id="WP_119311346.1">
    <property type="nucleotide sequence ID" value="NZ_CP034413.3"/>
</dbReference>
<keyword evidence="3" id="KW-1003">Cell membrane</keyword>
<evidence type="ECO:0000256" key="4">
    <source>
        <dbReference type="ARBA" id="ARBA00022692"/>
    </source>
</evidence>
<evidence type="ECO:0000313" key="8">
    <source>
        <dbReference type="EMBL" id="QCI58389.1"/>
    </source>
</evidence>
<dbReference type="PANTHER" id="PTHR43663">
    <property type="entry name" value="CHROMATE TRANSPORT PROTEIN-RELATED"/>
    <property type="match status" value="1"/>
</dbReference>
<organism evidence="8 9">
    <name type="scientific">Dysosmobacter welbionis</name>
    <dbReference type="NCBI Taxonomy" id="2093857"/>
    <lineage>
        <taxon>Bacteria</taxon>
        <taxon>Bacillati</taxon>
        <taxon>Bacillota</taxon>
        <taxon>Clostridia</taxon>
        <taxon>Eubacteriales</taxon>
        <taxon>Oscillospiraceae</taxon>
        <taxon>Dysosmobacter</taxon>
    </lineage>
</organism>